<reference evidence="1" key="5">
    <citation type="journal article" date="2002" name="Nature">
        <title>Analysis of the mouse transcriptome based on functional annotation of 60,770 full-length cDNAs.</title>
        <authorList>
            <consortium name="The FANTOM Consortium and the RIKEN Genome Exploration Research Group Phase I and II Team"/>
        </authorList>
    </citation>
    <scope>NUCLEOTIDE SEQUENCE</scope>
    <source>
        <strain evidence="1">C57BL/6J</strain>
        <tissue evidence="1">Mullerian duct includes surrounding region</tissue>
    </source>
</reference>
<reference evidence="1" key="3">
    <citation type="journal article" date="2000" name="Genome Res.">
        <title>RIKEN integrated sequence analysis (RISA) system--384-format sequencing pipeline with 384 multicapillary sequencer.</title>
        <authorList>
            <person name="Shibata K."/>
            <person name="Itoh M."/>
            <person name="Aizawa K."/>
            <person name="Nagaoka S."/>
            <person name="Sasaki N."/>
            <person name="Carninci P."/>
            <person name="Konno H."/>
            <person name="Akiyama J."/>
            <person name="Nishi K."/>
            <person name="Kitsunai T."/>
            <person name="Tashiro H."/>
            <person name="Itoh M."/>
            <person name="Sumi N."/>
            <person name="Ishii Y."/>
            <person name="Nakamura S."/>
            <person name="Hazama M."/>
            <person name="Nishine T."/>
            <person name="Harada A."/>
            <person name="Yamamoto R."/>
            <person name="Matsumoto H."/>
            <person name="Sakaguchi S."/>
            <person name="Ikegami T."/>
            <person name="Kashiwagi K."/>
            <person name="Fujiwake S."/>
            <person name="Inoue K."/>
            <person name="Togawa Y."/>
            <person name="Izawa M."/>
            <person name="Ohara E."/>
            <person name="Watahiki M."/>
            <person name="Yoneda Y."/>
            <person name="Ishikawa T."/>
            <person name="Ozawa K."/>
            <person name="Tanaka T."/>
            <person name="Matsuura S."/>
            <person name="Kawai J."/>
            <person name="Okazaki Y."/>
            <person name="Muramatsu M."/>
            <person name="Inoue Y."/>
            <person name="Kira A."/>
            <person name="Hayashizaki Y."/>
        </authorList>
    </citation>
    <scope>NUCLEOTIDE SEQUENCE</scope>
    <source>
        <strain evidence="1">C57BL/6J</strain>
        <tissue evidence="1">Mullerian duct includes surrounding region</tissue>
    </source>
</reference>
<reference evidence="1" key="2">
    <citation type="journal article" date="2000" name="Genome Res.">
        <title>Normalization and subtraction of cap-trapper-selected cDNAs to prepare full-length cDNA libraries for rapid discovery of new genes.</title>
        <authorList>
            <person name="Carninci P."/>
            <person name="Shibata Y."/>
            <person name="Hayatsu N."/>
            <person name="Sugahara Y."/>
            <person name="Shibata K."/>
            <person name="Itoh M."/>
            <person name="Konno H."/>
            <person name="Okazaki Y."/>
            <person name="Muramatsu M."/>
            <person name="Hayashizaki Y."/>
        </authorList>
    </citation>
    <scope>NUCLEOTIDE SEQUENCE</scope>
    <source>
        <strain evidence="1">C57BL/6J</strain>
        <tissue evidence="1">Mullerian duct includes surrounding region</tissue>
    </source>
</reference>
<name>Q3UXP0_MOUSE</name>
<accession>Q3UXP0</accession>
<dbReference type="AGR" id="MGI:1918667"/>
<reference evidence="1" key="6">
    <citation type="submission" date="2004-03" db="EMBL/GenBank/DDBJ databases">
        <authorList>
            <person name="Arakawa T."/>
            <person name="Carninci P."/>
            <person name="Fukuda S."/>
            <person name="Hashizume W."/>
            <person name="Hayashida K."/>
            <person name="Hori F."/>
            <person name="Iida J."/>
            <person name="Imamura K."/>
            <person name="Imotani K."/>
            <person name="Itoh M."/>
            <person name="Kanagawa S."/>
            <person name="Kawai J."/>
            <person name="Kojima M."/>
            <person name="Konno H."/>
            <person name="Murata M."/>
            <person name="Nakamura M."/>
            <person name="Ninomiya N."/>
            <person name="Nishiyori H."/>
            <person name="Nomura K."/>
            <person name="Ohno M."/>
            <person name="Sakazume N."/>
            <person name="Sano H."/>
            <person name="Sasaki D."/>
            <person name="Shibata K."/>
            <person name="Shiraki T."/>
            <person name="Tagami M."/>
            <person name="Tagami Y."/>
            <person name="Waki K."/>
            <person name="Watahiki A."/>
            <person name="Muramatsu M."/>
            <person name="Hayashizaki Y."/>
        </authorList>
    </citation>
    <scope>NUCLEOTIDE SEQUENCE</scope>
    <source>
        <strain evidence="1">C57BL/6J</strain>
        <tissue evidence="1">Mullerian duct includes surrounding region</tissue>
    </source>
</reference>
<dbReference type="AlphaFoldDB" id="Q3UXP0"/>
<gene>
    <name evidence="2" type="primary">Gpatch8</name>
</gene>
<dbReference type="MGI" id="MGI:1918667">
    <property type="gene designation" value="Gpatch8"/>
</dbReference>
<proteinExistence type="evidence at transcript level"/>
<reference evidence="1" key="1">
    <citation type="journal article" date="1999" name="Methods Enzymol.">
        <title>High-efficiency full-length cDNA cloning.</title>
        <authorList>
            <person name="Carninci P."/>
            <person name="Hayashizaki Y."/>
        </authorList>
    </citation>
    <scope>NUCLEOTIDE SEQUENCE</scope>
    <source>
        <strain evidence="1">C57BL/6J</strain>
        <tissue evidence="1">Mullerian duct includes surrounding region</tissue>
    </source>
</reference>
<dbReference type="EMBL" id="AK135410">
    <property type="protein sequence ID" value="BAE22523.1"/>
    <property type="molecule type" value="mRNA"/>
</dbReference>
<reference evidence="1" key="8">
    <citation type="journal article" date="2005" name="Science">
        <title>Antisense Transcription in the Mammalian Transcriptome.</title>
        <authorList>
            <consortium name="RIKEN Genome Exploration Research Group and Genome Science Group (Genome Network Project Core Group) and the FANTOM Consortium"/>
        </authorList>
    </citation>
    <scope>NUCLEOTIDE SEQUENCE</scope>
    <source>
        <strain evidence="1">C57BL/6J</strain>
        <tissue evidence="1">Mullerian duct includes surrounding region</tissue>
    </source>
</reference>
<protein>
    <submittedName>
        <fullName evidence="1">Uncharacterized protein</fullName>
    </submittedName>
</protein>
<reference evidence="1" key="4">
    <citation type="journal article" date="2001" name="Nature">
        <title>Functional annotation of a full-length mouse cDNA collection.</title>
        <authorList>
            <consortium name="The RIKEN Genome Exploration Research Group Phase II Team and the FANTOM Consortium"/>
        </authorList>
    </citation>
    <scope>NUCLEOTIDE SEQUENCE</scope>
    <source>
        <strain evidence="1">C57BL/6J</strain>
        <tissue evidence="1">Mullerian duct includes surrounding region</tissue>
    </source>
</reference>
<evidence type="ECO:0000313" key="2">
    <source>
        <dbReference type="MGI" id="MGI:1918667"/>
    </source>
</evidence>
<organism evidence="1">
    <name type="scientific">Mus musculus</name>
    <name type="common">Mouse</name>
    <dbReference type="NCBI Taxonomy" id="10090"/>
    <lineage>
        <taxon>Eukaryota</taxon>
        <taxon>Metazoa</taxon>
        <taxon>Chordata</taxon>
        <taxon>Craniata</taxon>
        <taxon>Vertebrata</taxon>
        <taxon>Euteleostomi</taxon>
        <taxon>Mammalia</taxon>
        <taxon>Eutheria</taxon>
        <taxon>Euarchontoglires</taxon>
        <taxon>Glires</taxon>
        <taxon>Rodentia</taxon>
        <taxon>Myomorpha</taxon>
        <taxon>Muroidea</taxon>
        <taxon>Muridae</taxon>
        <taxon>Murinae</taxon>
        <taxon>Mus</taxon>
        <taxon>Mus</taxon>
    </lineage>
</organism>
<evidence type="ECO:0000313" key="1">
    <source>
        <dbReference type="EMBL" id="BAE22523.1"/>
    </source>
</evidence>
<reference evidence="1" key="7">
    <citation type="journal article" date="2005" name="Science">
        <title>The Transcriptional Landscape of the Mammalian Genome.</title>
        <authorList>
            <consortium name="The FANTOM Consortium"/>
            <consortium name="Riken Genome Exploration Research Group and Genome Science Group (Genome Network Project Core Group)"/>
        </authorList>
    </citation>
    <scope>NUCLEOTIDE SEQUENCE</scope>
    <source>
        <strain evidence="1">C57BL/6J</strain>
        <tissue evidence="1">Mullerian duct includes surrounding region</tissue>
    </source>
</reference>
<sequence>MKFVGKIHGLYLNNLVFHFNLKIFLCISFKDKPPVVRASQSHIPSGSQMFGFC</sequence>